<comment type="caution">
    <text evidence="2">The sequence shown here is derived from an EMBL/GenBank/DDBJ whole genome shotgun (WGS) entry which is preliminary data.</text>
</comment>
<proteinExistence type="predicted"/>
<dbReference type="Gene3D" id="2.40.50.140">
    <property type="entry name" value="Nucleic acid-binding proteins"/>
    <property type="match status" value="1"/>
</dbReference>
<name>A0A9J5ZYZ2_SOLCO</name>
<reference evidence="2 3" key="1">
    <citation type="submission" date="2020-09" db="EMBL/GenBank/DDBJ databases">
        <title>De no assembly of potato wild relative species, Solanum commersonii.</title>
        <authorList>
            <person name="Cho K."/>
        </authorList>
    </citation>
    <scope>NUCLEOTIDE SEQUENCE [LARGE SCALE GENOMIC DNA]</scope>
    <source>
        <strain evidence="2">LZ3.2</strain>
        <tissue evidence="2">Leaf</tissue>
    </source>
</reference>
<evidence type="ECO:0000313" key="3">
    <source>
        <dbReference type="Proteomes" id="UP000824120"/>
    </source>
</evidence>
<keyword evidence="1" id="KW-0472">Membrane</keyword>
<sequence>MTTEIELAKWNVPINNIQKQFVNLVMRVLVITLTLLLTLLFYRSCLLYLYPHPCSPILGTKIQATLFNKHIETWKDSLKSNKSYYIAKGCLDRVNPNYYYVHKEVELSFADNTIIKATDIEVSTHRFFVGFVSLDHVDKLSNCAILVSMNPLIEKEYSKRQNDGAFLEKMKDALVTLGTFEISTISMSSVLINPQFQKFTDLVHYINHTYVLQCYLNPIVMTNVHTIHYCRQGNEKSHRNFVGINGWIAS</sequence>
<dbReference type="Proteomes" id="UP000824120">
    <property type="component" value="Chromosome 3"/>
</dbReference>
<dbReference type="AlphaFoldDB" id="A0A9J5ZYZ2"/>
<dbReference type="EMBL" id="JACXVP010000003">
    <property type="protein sequence ID" value="KAG5617448.1"/>
    <property type="molecule type" value="Genomic_DNA"/>
</dbReference>
<keyword evidence="1" id="KW-0812">Transmembrane</keyword>
<dbReference type="InterPro" id="IPR012340">
    <property type="entry name" value="NA-bd_OB-fold"/>
</dbReference>
<protein>
    <submittedName>
        <fullName evidence="2">Uncharacterized protein</fullName>
    </submittedName>
</protein>
<dbReference type="OrthoDB" id="1304365at2759"/>
<organism evidence="2 3">
    <name type="scientific">Solanum commersonii</name>
    <name type="common">Commerson's wild potato</name>
    <name type="synonym">Commerson's nightshade</name>
    <dbReference type="NCBI Taxonomy" id="4109"/>
    <lineage>
        <taxon>Eukaryota</taxon>
        <taxon>Viridiplantae</taxon>
        <taxon>Streptophyta</taxon>
        <taxon>Embryophyta</taxon>
        <taxon>Tracheophyta</taxon>
        <taxon>Spermatophyta</taxon>
        <taxon>Magnoliopsida</taxon>
        <taxon>eudicotyledons</taxon>
        <taxon>Gunneridae</taxon>
        <taxon>Pentapetalae</taxon>
        <taxon>asterids</taxon>
        <taxon>lamiids</taxon>
        <taxon>Solanales</taxon>
        <taxon>Solanaceae</taxon>
        <taxon>Solanoideae</taxon>
        <taxon>Solaneae</taxon>
        <taxon>Solanum</taxon>
    </lineage>
</organism>
<keyword evidence="1" id="KW-1133">Transmembrane helix</keyword>
<evidence type="ECO:0000313" key="2">
    <source>
        <dbReference type="EMBL" id="KAG5617448.1"/>
    </source>
</evidence>
<dbReference type="SUPFAM" id="SSF50249">
    <property type="entry name" value="Nucleic acid-binding proteins"/>
    <property type="match status" value="1"/>
</dbReference>
<keyword evidence="3" id="KW-1185">Reference proteome</keyword>
<feature type="transmembrane region" description="Helical" evidence="1">
    <location>
        <begin position="21"/>
        <end position="42"/>
    </location>
</feature>
<accession>A0A9J5ZYZ2</accession>
<evidence type="ECO:0000256" key="1">
    <source>
        <dbReference type="SAM" id="Phobius"/>
    </source>
</evidence>
<gene>
    <name evidence="2" type="ORF">H5410_017272</name>
</gene>